<dbReference type="GO" id="GO:0009893">
    <property type="term" value="P:positive regulation of metabolic process"/>
    <property type="evidence" value="ECO:0007669"/>
    <property type="project" value="UniProtKB-ARBA"/>
</dbReference>
<evidence type="ECO:0000256" key="7">
    <source>
        <dbReference type="ARBA" id="ARBA00023172"/>
    </source>
</evidence>
<keyword evidence="3" id="KW-0810">Translation regulation</keyword>
<dbReference type="PROSITE" id="PS00045">
    <property type="entry name" value="HISTONE_LIKE"/>
    <property type="match status" value="1"/>
</dbReference>
<dbReference type="GO" id="GO:0003677">
    <property type="term" value="F:DNA binding"/>
    <property type="evidence" value="ECO:0007669"/>
    <property type="project" value="UniProtKB-KW"/>
</dbReference>
<dbReference type="PRINTS" id="PR01727">
    <property type="entry name" value="DNABINDINGHU"/>
</dbReference>
<keyword evidence="7" id="KW-0233">DNA recombination</keyword>
<dbReference type="CDD" id="cd13835">
    <property type="entry name" value="IHF_A"/>
    <property type="match status" value="1"/>
</dbReference>
<feature type="region of interest" description="Disordered" evidence="9">
    <location>
        <begin position="1"/>
        <end position="32"/>
    </location>
</feature>
<keyword evidence="6" id="KW-0804">Transcription</keyword>
<dbReference type="GO" id="GO:0006355">
    <property type="term" value="P:regulation of DNA-templated transcription"/>
    <property type="evidence" value="ECO:0007669"/>
    <property type="project" value="InterPro"/>
</dbReference>
<dbReference type="Gene3D" id="4.10.520.10">
    <property type="entry name" value="IHF-like DNA-binding proteins"/>
    <property type="match status" value="1"/>
</dbReference>
<evidence type="ECO:0000256" key="6">
    <source>
        <dbReference type="ARBA" id="ARBA00023163"/>
    </source>
</evidence>
<proteinExistence type="inferred from homology"/>
<dbReference type="InterPro" id="IPR000119">
    <property type="entry name" value="Hist_DNA-bd"/>
</dbReference>
<organism evidence="10 11">
    <name type="scientific">Methylosinus sporium</name>
    <dbReference type="NCBI Taxonomy" id="428"/>
    <lineage>
        <taxon>Bacteria</taxon>
        <taxon>Pseudomonadati</taxon>
        <taxon>Pseudomonadota</taxon>
        <taxon>Alphaproteobacteria</taxon>
        <taxon>Hyphomicrobiales</taxon>
        <taxon>Methylocystaceae</taxon>
        <taxon>Methylosinus</taxon>
    </lineage>
</organism>
<dbReference type="PANTHER" id="PTHR33175">
    <property type="entry name" value="DNA-BINDING PROTEIN HU"/>
    <property type="match status" value="1"/>
</dbReference>
<comment type="caution">
    <text evidence="10">The sequence shown here is derived from an EMBL/GenBank/DDBJ whole genome shotgun (WGS) entry which is preliminary data.</text>
</comment>
<keyword evidence="4" id="KW-0805">Transcription regulation</keyword>
<comment type="similarity">
    <text evidence="1 8">Belongs to the bacterial histone-like protein family.</text>
</comment>
<dbReference type="PANTHER" id="PTHR33175:SF2">
    <property type="entry name" value="INTEGRATION HOST FACTOR SUBUNIT ALPHA"/>
    <property type="match status" value="1"/>
</dbReference>
<dbReference type="GO" id="GO:0006417">
    <property type="term" value="P:regulation of translation"/>
    <property type="evidence" value="ECO:0007669"/>
    <property type="project" value="UniProtKB-KW"/>
</dbReference>
<dbReference type="EMBL" id="VJMF01000078">
    <property type="protein sequence ID" value="TRL28964.1"/>
    <property type="molecule type" value="Genomic_DNA"/>
</dbReference>
<evidence type="ECO:0000256" key="9">
    <source>
        <dbReference type="SAM" id="MobiDB-lite"/>
    </source>
</evidence>
<evidence type="ECO:0000256" key="2">
    <source>
        <dbReference type="ARBA" id="ARBA00018329"/>
    </source>
</evidence>
<keyword evidence="5" id="KW-0238">DNA-binding</keyword>
<dbReference type="Pfam" id="PF00216">
    <property type="entry name" value="Bac_DNA_binding"/>
    <property type="match status" value="1"/>
</dbReference>
<dbReference type="InterPro" id="IPR020816">
    <property type="entry name" value="Histone-like_DNA-bd_CS"/>
</dbReference>
<sequence length="173" mass="17628">MRAAGSPLGLPTKNRSDQIPSSAGAGPPPTCGLDIHQPQFDSVRPAGDAVCFRGNGGKPDGILDAAVSRSTVTRDDLAHAIYASIPGLSRADAKALLDCALEEMLSALTSGEDVKLRGFGTFRIRSKNARPGRNPKTGAAALISSRRVVVFKAAPHLKSAVASGASSVAGGSP</sequence>
<reference evidence="10 11" key="1">
    <citation type="submission" date="2019-07" db="EMBL/GenBank/DDBJ databases">
        <title>Ln-dependent methylotrophs.</title>
        <authorList>
            <person name="Tani A."/>
        </authorList>
    </citation>
    <scope>NUCLEOTIDE SEQUENCE [LARGE SCALE GENOMIC DNA]</scope>
    <source>
        <strain evidence="10 11">SM89A</strain>
    </source>
</reference>
<evidence type="ECO:0000256" key="5">
    <source>
        <dbReference type="ARBA" id="ARBA00023125"/>
    </source>
</evidence>
<evidence type="ECO:0000256" key="8">
    <source>
        <dbReference type="RuleBase" id="RU003939"/>
    </source>
</evidence>
<dbReference type="GO" id="GO:0030527">
    <property type="term" value="F:structural constituent of chromatin"/>
    <property type="evidence" value="ECO:0007669"/>
    <property type="project" value="InterPro"/>
</dbReference>
<gene>
    <name evidence="10" type="ORF">FM996_17960</name>
</gene>
<dbReference type="GO" id="GO:0006310">
    <property type="term" value="P:DNA recombination"/>
    <property type="evidence" value="ECO:0007669"/>
    <property type="project" value="UniProtKB-KW"/>
</dbReference>
<dbReference type="Proteomes" id="UP000316781">
    <property type="component" value="Unassembled WGS sequence"/>
</dbReference>
<dbReference type="InterPro" id="IPR010992">
    <property type="entry name" value="IHF-like_DNA-bd_dom_sf"/>
</dbReference>
<dbReference type="GO" id="GO:0005829">
    <property type="term" value="C:cytosol"/>
    <property type="evidence" value="ECO:0007669"/>
    <property type="project" value="TreeGrafter"/>
</dbReference>
<evidence type="ECO:0000256" key="1">
    <source>
        <dbReference type="ARBA" id="ARBA00010529"/>
    </source>
</evidence>
<dbReference type="SMART" id="SM00411">
    <property type="entry name" value="BHL"/>
    <property type="match status" value="1"/>
</dbReference>
<evidence type="ECO:0000256" key="4">
    <source>
        <dbReference type="ARBA" id="ARBA00023015"/>
    </source>
</evidence>
<dbReference type="InterPro" id="IPR005684">
    <property type="entry name" value="IHF_alpha"/>
</dbReference>
<dbReference type="SUPFAM" id="SSF47729">
    <property type="entry name" value="IHF-like DNA-binding proteins"/>
    <property type="match status" value="1"/>
</dbReference>
<protein>
    <recommendedName>
        <fullName evidence="2">Integration host factor subunit alpha</fullName>
    </recommendedName>
</protein>
<dbReference type="AlphaFoldDB" id="A0A549SH65"/>
<evidence type="ECO:0000313" key="10">
    <source>
        <dbReference type="EMBL" id="TRL28964.1"/>
    </source>
</evidence>
<evidence type="ECO:0000256" key="3">
    <source>
        <dbReference type="ARBA" id="ARBA00022845"/>
    </source>
</evidence>
<name>A0A549SH65_METSR</name>
<evidence type="ECO:0000313" key="11">
    <source>
        <dbReference type="Proteomes" id="UP000316781"/>
    </source>
</evidence>
<accession>A0A549SH65</accession>